<organism evidence="11">
    <name type="scientific">Salvia splendens</name>
    <name type="common">Scarlet sage</name>
    <dbReference type="NCBI Taxonomy" id="180675"/>
    <lineage>
        <taxon>Eukaryota</taxon>
        <taxon>Viridiplantae</taxon>
        <taxon>Streptophyta</taxon>
        <taxon>Embryophyta</taxon>
        <taxon>Tracheophyta</taxon>
        <taxon>Spermatophyta</taxon>
        <taxon>Magnoliopsida</taxon>
        <taxon>eudicotyledons</taxon>
        <taxon>Gunneridae</taxon>
        <taxon>Pentapetalae</taxon>
        <taxon>asterids</taxon>
        <taxon>lamiids</taxon>
        <taxon>Lamiales</taxon>
        <taxon>Lamiaceae</taxon>
        <taxon>Nepetoideae</taxon>
        <taxon>Mentheae</taxon>
        <taxon>Salviinae</taxon>
        <taxon>Salvia</taxon>
        <taxon>Salvia subgen. Calosphace</taxon>
        <taxon>core Calosphace</taxon>
    </lineage>
</organism>
<keyword evidence="7 8" id="KW-0408">Iron</keyword>
<comment type="subcellular location">
    <subcellularLocation>
        <location evidence="2">Membrane</location>
        <topology evidence="2">Single-pass membrane protein</topology>
    </subcellularLocation>
</comment>
<dbReference type="PROSITE" id="PS00086">
    <property type="entry name" value="CYTOCHROME_P450"/>
    <property type="match status" value="1"/>
</dbReference>
<dbReference type="PANTHER" id="PTHR47955:SF15">
    <property type="entry name" value="CYTOCHROME P450 71A2-LIKE"/>
    <property type="match status" value="1"/>
</dbReference>
<sequence length="194" mass="22025">MPPAAPLKMTLSKASFWICLLLGTDTSFTTLEWAMSELIRNLKAMKTLQNEVREVAGSKEEINEQDLDKMPYLKAVLKENLRMHPPVLVLSPRELIKDTKVLGYDVAFGTRVMINVGAISKDPSLWENPEEFRPERFLESSRDFRSLHFEFIPFGAGRRGCPGTTFAVAVIELALAKLVYKFDFTLPNGEKWKS</sequence>
<keyword evidence="5 8" id="KW-0479">Metal-binding</keyword>
<dbReference type="EMBL" id="PNBA02000011">
    <property type="protein sequence ID" value="KAG6408321.1"/>
    <property type="molecule type" value="Genomic_DNA"/>
</dbReference>
<dbReference type="Pfam" id="PF00067">
    <property type="entry name" value="p450"/>
    <property type="match status" value="1"/>
</dbReference>
<dbReference type="AlphaFoldDB" id="A0A8X8X799"/>
<gene>
    <name evidence="11" type="ORF">SASPL_131326</name>
</gene>
<evidence type="ECO:0000256" key="7">
    <source>
        <dbReference type="ARBA" id="ARBA00023004"/>
    </source>
</evidence>
<dbReference type="Proteomes" id="UP000298416">
    <property type="component" value="Unassembled WGS sequence"/>
</dbReference>
<keyword evidence="4 8" id="KW-0349">Heme</keyword>
<dbReference type="InterPro" id="IPR002401">
    <property type="entry name" value="Cyt_P450_E_grp-I"/>
</dbReference>
<keyword evidence="6 9" id="KW-0560">Oxidoreductase</keyword>
<evidence type="ECO:0000256" key="3">
    <source>
        <dbReference type="ARBA" id="ARBA00010617"/>
    </source>
</evidence>
<dbReference type="GO" id="GO:0016114">
    <property type="term" value="P:terpenoid biosynthetic process"/>
    <property type="evidence" value="ECO:0007669"/>
    <property type="project" value="UniProtKB-ARBA"/>
</dbReference>
<dbReference type="InterPro" id="IPR001128">
    <property type="entry name" value="Cyt_P450"/>
</dbReference>
<name>A0A8X8X799_SALSN</name>
<dbReference type="GO" id="GO:0005506">
    <property type="term" value="F:iron ion binding"/>
    <property type="evidence" value="ECO:0007669"/>
    <property type="project" value="InterPro"/>
</dbReference>
<accession>A0A8X8X799</accession>
<proteinExistence type="inferred from homology"/>
<keyword evidence="9" id="KW-0503">Monooxygenase</keyword>
<comment type="caution">
    <text evidence="11">The sequence shown here is derived from an EMBL/GenBank/DDBJ whole genome shotgun (WGS) entry which is preliminary data.</text>
</comment>
<evidence type="ECO:0000256" key="9">
    <source>
        <dbReference type="RuleBase" id="RU000461"/>
    </source>
</evidence>
<reference evidence="11" key="1">
    <citation type="submission" date="2018-01" db="EMBL/GenBank/DDBJ databases">
        <authorList>
            <person name="Mao J.F."/>
        </authorList>
    </citation>
    <scope>NUCLEOTIDE SEQUENCE</scope>
    <source>
        <strain evidence="11">Huo1</strain>
        <tissue evidence="11">Leaf</tissue>
    </source>
</reference>
<reference evidence="11" key="2">
    <citation type="submission" date="2020-08" db="EMBL/GenBank/DDBJ databases">
        <title>Plant Genome Project.</title>
        <authorList>
            <person name="Zhang R.-G."/>
        </authorList>
    </citation>
    <scope>NUCLEOTIDE SEQUENCE</scope>
    <source>
        <strain evidence="11">Huo1</strain>
        <tissue evidence="11">Leaf</tissue>
    </source>
</reference>
<feature type="binding site" description="axial binding residue" evidence="8">
    <location>
        <position position="161"/>
    </location>
    <ligand>
        <name>heme</name>
        <dbReference type="ChEBI" id="CHEBI:30413"/>
    </ligand>
    <ligandPart>
        <name>Fe</name>
        <dbReference type="ChEBI" id="CHEBI:18248"/>
    </ligandPart>
</feature>
<evidence type="ECO:0000256" key="10">
    <source>
        <dbReference type="SAM" id="SignalP"/>
    </source>
</evidence>
<keyword evidence="12" id="KW-1185">Reference proteome</keyword>
<dbReference type="Gene3D" id="1.10.630.10">
    <property type="entry name" value="Cytochrome P450"/>
    <property type="match status" value="1"/>
</dbReference>
<dbReference type="PANTHER" id="PTHR47955">
    <property type="entry name" value="CYTOCHROME P450 FAMILY 71 PROTEIN"/>
    <property type="match status" value="1"/>
</dbReference>
<evidence type="ECO:0000256" key="5">
    <source>
        <dbReference type="ARBA" id="ARBA00022723"/>
    </source>
</evidence>
<comment type="similarity">
    <text evidence="3 9">Belongs to the cytochrome P450 family.</text>
</comment>
<keyword evidence="10" id="KW-0732">Signal</keyword>
<dbReference type="InterPro" id="IPR017972">
    <property type="entry name" value="Cyt_P450_CS"/>
</dbReference>
<feature type="chain" id="PRO_5036465814" evidence="10">
    <location>
        <begin position="27"/>
        <end position="194"/>
    </location>
</feature>
<dbReference type="GO" id="GO:0016712">
    <property type="term" value="F:oxidoreductase activity, acting on paired donors, with incorporation or reduction of molecular oxygen, reduced flavin or flavoprotein as one donor, and incorporation of one atom of oxygen"/>
    <property type="evidence" value="ECO:0007669"/>
    <property type="project" value="UniProtKB-ARBA"/>
</dbReference>
<dbReference type="SUPFAM" id="SSF48264">
    <property type="entry name" value="Cytochrome P450"/>
    <property type="match status" value="1"/>
</dbReference>
<evidence type="ECO:0000256" key="1">
    <source>
        <dbReference type="ARBA" id="ARBA00001971"/>
    </source>
</evidence>
<evidence type="ECO:0000313" key="12">
    <source>
        <dbReference type="Proteomes" id="UP000298416"/>
    </source>
</evidence>
<dbReference type="GO" id="GO:0020037">
    <property type="term" value="F:heme binding"/>
    <property type="evidence" value="ECO:0007669"/>
    <property type="project" value="InterPro"/>
</dbReference>
<dbReference type="InterPro" id="IPR036396">
    <property type="entry name" value="Cyt_P450_sf"/>
</dbReference>
<dbReference type="PRINTS" id="PR00463">
    <property type="entry name" value="EP450I"/>
</dbReference>
<evidence type="ECO:0000256" key="2">
    <source>
        <dbReference type="ARBA" id="ARBA00004167"/>
    </source>
</evidence>
<feature type="signal peptide" evidence="10">
    <location>
        <begin position="1"/>
        <end position="26"/>
    </location>
</feature>
<comment type="cofactor">
    <cofactor evidence="1 8">
        <name>heme</name>
        <dbReference type="ChEBI" id="CHEBI:30413"/>
    </cofactor>
</comment>
<dbReference type="GO" id="GO:0016020">
    <property type="term" value="C:membrane"/>
    <property type="evidence" value="ECO:0007669"/>
    <property type="project" value="UniProtKB-SubCell"/>
</dbReference>
<evidence type="ECO:0000313" key="11">
    <source>
        <dbReference type="EMBL" id="KAG6408321.1"/>
    </source>
</evidence>
<evidence type="ECO:0000256" key="6">
    <source>
        <dbReference type="ARBA" id="ARBA00023002"/>
    </source>
</evidence>
<evidence type="ECO:0000256" key="4">
    <source>
        <dbReference type="ARBA" id="ARBA00022617"/>
    </source>
</evidence>
<protein>
    <submittedName>
        <fullName evidence="11">Uncharacterized protein</fullName>
    </submittedName>
</protein>
<evidence type="ECO:0000256" key="8">
    <source>
        <dbReference type="PIRSR" id="PIRSR602401-1"/>
    </source>
</evidence>
<dbReference type="PRINTS" id="PR00385">
    <property type="entry name" value="P450"/>
</dbReference>